<dbReference type="STRING" id="1217970.SAMN05444002_2676"/>
<dbReference type="PANTHER" id="PTHR32322:SF9">
    <property type="entry name" value="AMINO-ACID METABOLITE EFFLUX PUMP-RELATED"/>
    <property type="match status" value="1"/>
</dbReference>
<reference evidence="8" key="1">
    <citation type="submission" date="2016-11" db="EMBL/GenBank/DDBJ databases">
        <authorList>
            <person name="Varghese N."/>
            <person name="Submissions S."/>
        </authorList>
    </citation>
    <scope>NUCLEOTIDE SEQUENCE [LARGE SCALE GENOMIC DNA]</scope>
    <source>
        <strain evidence="8">DSM 29440</strain>
    </source>
</reference>
<evidence type="ECO:0000256" key="4">
    <source>
        <dbReference type="ARBA" id="ARBA00023136"/>
    </source>
</evidence>
<feature type="domain" description="EamA" evidence="6">
    <location>
        <begin position="161"/>
        <end position="289"/>
    </location>
</feature>
<feature type="transmembrane region" description="Helical" evidence="5">
    <location>
        <begin position="217"/>
        <end position="239"/>
    </location>
</feature>
<keyword evidence="4 5" id="KW-0472">Membrane</keyword>
<accession>A0A1N6GPV4</accession>
<sequence>MAPSLLLRLRRAGYGCAMRLALLVAVTMAAFAANSLLNRAAVEGGLIDPLGYALIRVGSGAAMLWLLLALRGRGLALRPVPVIGALSLTAYMLGFSLAYLTLGAGLGALILFGVIQVTMFAVAALRGAALGPQRLAGAALAFAGLASLLWPGGGLAVDPAGAALMIVAGIGWAFYTLDGRGAADPLAATAANFAWCLPLVALATLAALPGWPAPGGVALAVIGGALTSGLGYALWYAVLPRIETTTAAVVQLSVPVIAVAAGALLLGEALSWKLVVAGAVVVGGIALAVTAPAAPAGRSRTRG</sequence>
<feature type="transmembrane region" description="Helical" evidence="5">
    <location>
        <begin position="272"/>
        <end position="294"/>
    </location>
</feature>
<comment type="subcellular location">
    <subcellularLocation>
        <location evidence="1">Membrane</location>
        <topology evidence="1">Multi-pass membrane protein</topology>
    </subcellularLocation>
</comment>
<dbReference type="InterPro" id="IPR037185">
    <property type="entry name" value="EmrE-like"/>
</dbReference>
<feature type="transmembrane region" description="Helical" evidence="5">
    <location>
        <begin position="159"/>
        <end position="177"/>
    </location>
</feature>
<organism evidence="7 8">
    <name type="scientific">Vannielia litorea</name>
    <dbReference type="NCBI Taxonomy" id="1217970"/>
    <lineage>
        <taxon>Bacteria</taxon>
        <taxon>Pseudomonadati</taxon>
        <taxon>Pseudomonadota</taxon>
        <taxon>Alphaproteobacteria</taxon>
        <taxon>Rhodobacterales</taxon>
        <taxon>Paracoccaceae</taxon>
        <taxon>Vannielia</taxon>
    </lineage>
</organism>
<feature type="transmembrane region" description="Helical" evidence="5">
    <location>
        <begin position="82"/>
        <end position="102"/>
    </location>
</feature>
<evidence type="ECO:0000256" key="3">
    <source>
        <dbReference type="ARBA" id="ARBA00022989"/>
    </source>
</evidence>
<dbReference type="InterPro" id="IPR000620">
    <property type="entry name" value="EamA_dom"/>
</dbReference>
<feature type="transmembrane region" description="Helical" evidence="5">
    <location>
        <begin position="246"/>
        <end position="266"/>
    </location>
</feature>
<evidence type="ECO:0000259" key="6">
    <source>
        <dbReference type="Pfam" id="PF00892"/>
    </source>
</evidence>
<dbReference type="InterPro" id="IPR050638">
    <property type="entry name" value="AA-Vitamin_Transporters"/>
</dbReference>
<evidence type="ECO:0000313" key="8">
    <source>
        <dbReference type="Proteomes" id="UP000184932"/>
    </source>
</evidence>
<protein>
    <submittedName>
        <fullName evidence="7">Threonine/homoserine efflux transporter RhtA</fullName>
    </submittedName>
</protein>
<dbReference type="PANTHER" id="PTHR32322">
    <property type="entry name" value="INNER MEMBRANE TRANSPORTER"/>
    <property type="match status" value="1"/>
</dbReference>
<feature type="transmembrane region" description="Helical" evidence="5">
    <location>
        <begin position="189"/>
        <end position="211"/>
    </location>
</feature>
<dbReference type="SUPFAM" id="SSF103481">
    <property type="entry name" value="Multidrug resistance efflux transporter EmrE"/>
    <property type="match status" value="1"/>
</dbReference>
<dbReference type="Proteomes" id="UP000184932">
    <property type="component" value="Unassembled WGS sequence"/>
</dbReference>
<evidence type="ECO:0000256" key="2">
    <source>
        <dbReference type="ARBA" id="ARBA00022692"/>
    </source>
</evidence>
<evidence type="ECO:0000256" key="1">
    <source>
        <dbReference type="ARBA" id="ARBA00004141"/>
    </source>
</evidence>
<feature type="transmembrane region" description="Helical" evidence="5">
    <location>
        <begin position="108"/>
        <end position="128"/>
    </location>
</feature>
<dbReference type="AlphaFoldDB" id="A0A1N6GPV4"/>
<feature type="transmembrane region" description="Helical" evidence="5">
    <location>
        <begin position="135"/>
        <end position="153"/>
    </location>
</feature>
<name>A0A1N6GPV4_9RHOB</name>
<dbReference type="EMBL" id="FSRL01000001">
    <property type="protein sequence ID" value="SIO09559.1"/>
    <property type="molecule type" value="Genomic_DNA"/>
</dbReference>
<keyword evidence="3 5" id="KW-1133">Transmembrane helix</keyword>
<evidence type="ECO:0000256" key="5">
    <source>
        <dbReference type="SAM" id="Phobius"/>
    </source>
</evidence>
<dbReference type="GO" id="GO:0016020">
    <property type="term" value="C:membrane"/>
    <property type="evidence" value="ECO:0007669"/>
    <property type="project" value="UniProtKB-SubCell"/>
</dbReference>
<evidence type="ECO:0000313" key="7">
    <source>
        <dbReference type="EMBL" id="SIO09559.1"/>
    </source>
</evidence>
<keyword evidence="8" id="KW-1185">Reference proteome</keyword>
<proteinExistence type="predicted"/>
<keyword evidence="2 5" id="KW-0812">Transmembrane</keyword>
<dbReference type="Pfam" id="PF00892">
    <property type="entry name" value="EamA"/>
    <property type="match status" value="1"/>
</dbReference>
<gene>
    <name evidence="7" type="ORF">SAMN05444002_2676</name>
</gene>
<feature type="transmembrane region" description="Helical" evidence="5">
    <location>
        <begin position="49"/>
        <end position="70"/>
    </location>
</feature>